<dbReference type="Proteomes" id="UP000321222">
    <property type="component" value="Chromosome"/>
</dbReference>
<evidence type="ECO:0000313" key="1">
    <source>
        <dbReference type="EMBL" id="QEE49595.1"/>
    </source>
</evidence>
<proteinExistence type="predicted"/>
<gene>
    <name evidence="1" type="ORF">FUA48_08375</name>
</gene>
<reference evidence="1 2" key="1">
    <citation type="submission" date="2019-08" db="EMBL/GenBank/DDBJ databases">
        <title>Flavobacterium alkalisoli sp. nov., isolated from rhizosphere soil of Suaeda salsa.</title>
        <authorList>
            <person name="Sun J.-Q."/>
            <person name="Xu L."/>
        </authorList>
    </citation>
    <scope>NUCLEOTIDE SEQUENCE [LARGE SCALE GENOMIC DNA]</scope>
    <source>
        <strain evidence="1 2">XS-5</strain>
    </source>
</reference>
<dbReference type="KEGG" id="fak:FUA48_08375"/>
<sequence length="194" mass="23172">MESIEFLKKQLNNIYESLPYLEIKYEYKLKINTHIIEVKPIHCYEKDSQYIRQQIVLEELFENMFPDEEILFMSENILIGIDNPILELGTSKVLGKVPVLEYEVVGEDEKDAQNFDFEQLLIHISHMDTNNEHFFYCVPKPTIIDESTNYFEIAEDKSFWTKSIGFIREHFKPKKDNHKQKKDSEYISESFFLI</sequence>
<dbReference type="RefSeq" id="WP_147583103.1">
    <property type="nucleotide sequence ID" value="NZ_CP042831.1"/>
</dbReference>
<dbReference type="OrthoDB" id="1376336at2"/>
<keyword evidence="2" id="KW-1185">Reference proteome</keyword>
<protein>
    <submittedName>
        <fullName evidence="1">Uncharacterized protein</fullName>
    </submittedName>
</protein>
<dbReference type="AlphaFoldDB" id="A0A5B9FRS0"/>
<accession>A0A5B9FRS0</accession>
<name>A0A5B9FRS0_9FLAO</name>
<dbReference type="EMBL" id="CP042831">
    <property type="protein sequence ID" value="QEE49595.1"/>
    <property type="molecule type" value="Genomic_DNA"/>
</dbReference>
<organism evidence="1 2">
    <name type="scientific">Flavobacterium alkalisoli</name>
    <dbReference type="NCBI Taxonomy" id="2602769"/>
    <lineage>
        <taxon>Bacteria</taxon>
        <taxon>Pseudomonadati</taxon>
        <taxon>Bacteroidota</taxon>
        <taxon>Flavobacteriia</taxon>
        <taxon>Flavobacteriales</taxon>
        <taxon>Flavobacteriaceae</taxon>
        <taxon>Flavobacterium</taxon>
    </lineage>
</organism>
<evidence type="ECO:0000313" key="2">
    <source>
        <dbReference type="Proteomes" id="UP000321222"/>
    </source>
</evidence>